<keyword evidence="2" id="KW-1185">Reference proteome</keyword>
<dbReference type="Gene3D" id="3.30.530.20">
    <property type="match status" value="1"/>
</dbReference>
<dbReference type="Proteomes" id="UP001595791">
    <property type="component" value="Unassembled WGS sequence"/>
</dbReference>
<protein>
    <submittedName>
        <fullName evidence="1">SRPBCC family protein</fullName>
    </submittedName>
</protein>
<dbReference type="InterPro" id="IPR019587">
    <property type="entry name" value="Polyketide_cyclase/dehydratase"/>
</dbReference>
<organism evidence="1 2">
    <name type="scientific">Chitinimonas lacunae</name>
    <dbReference type="NCBI Taxonomy" id="1963018"/>
    <lineage>
        <taxon>Bacteria</taxon>
        <taxon>Pseudomonadati</taxon>
        <taxon>Pseudomonadota</taxon>
        <taxon>Betaproteobacteria</taxon>
        <taxon>Neisseriales</taxon>
        <taxon>Chitinibacteraceae</taxon>
        <taxon>Chitinimonas</taxon>
    </lineage>
</organism>
<dbReference type="InterPro" id="IPR023393">
    <property type="entry name" value="START-like_dom_sf"/>
</dbReference>
<evidence type="ECO:0000313" key="2">
    <source>
        <dbReference type="Proteomes" id="UP001595791"/>
    </source>
</evidence>
<dbReference type="CDD" id="cd07821">
    <property type="entry name" value="PYR_PYL_RCAR_like"/>
    <property type="match status" value="1"/>
</dbReference>
<reference evidence="2" key="1">
    <citation type="journal article" date="2019" name="Int. J. Syst. Evol. Microbiol.">
        <title>The Global Catalogue of Microorganisms (GCM) 10K type strain sequencing project: providing services to taxonomists for standard genome sequencing and annotation.</title>
        <authorList>
            <consortium name="The Broad Institute Genomics Platform"/>
            <consortium name="The Broad Institute Genome Sequencing Center for Infectious Disease"/>
            <person name="Wu L."/>
            <person name="Ma J."/>
        </authorList>
    </citation>
    <scope>NUCLEOTIDE SEQUENCE [LARGE SCALE GENOMIC DNA]</scope>
    <source>
        <strain evidence="2">LMG 29894</strain>
    </source>
</reference>
<dbReference type="Pfam" id="PF10604">
    <property type="entry name" value="Polyketide_cyc2"/>
    <property type="match status" value="1"/>
</dbReference>
<dbReference type="EMBL" id="JBHSBU010000001">
    <property type="protein sequence ID" value="MFC4161159.1"/>
    <property type="molecule type" value="Genomic_DNA"/>
</dbReference>
<proteinExistence type="predicted"/>
<dbReference type="PANTHER" id="PTHR39332">
    <property type="entry name" value="BLL4707 PROTEIN"/>
    <property type="match status" value="1"/>
</dbReference>
<gene>
    <name evidence="1" type="ORF">ACFOW7_17615</name>
</gene>
<evidence type="ECO:0000313" key="1">
    <source>
        <dbReference type="EMBL" id="MFC4161159.1"/>
    </source>
</evidence>
<comment type="caution">
    <text evidence="1">The sequence shown here is derived from an EMBL/GenBank/DDBJ whole genome shotgun (WGS) entry which is preliminary data.</text>
</comment>
<accession>A0ABV8MUW5</accession>
<dbReference type="PANTHER" id="PTHR39332:SF7">
    <property type="entry name" value="SRPBCC FAMILY PROTEIN"/>
    <property type="match status" value="1"/>
</dbReference>
<dbReference type="RefSeq" id="WP_378166784.1">
    <property type="nucleotide sequence ID" value="NZ_JBHSBU010000001.1"/>
</dbReference>
<sequence length="140" mass="15848">MTEARHSSELPYPPEQVWAQIRRFDRIADYLPPVSRCEANGDEIGAIRHLTLGEGDTVVERLESRDEQAFRLCYAIIDGSNLPFRDYLATMAVERRPGGSTLHWWANFTPLLEDSTPIVAMLEDLFRQGAAGVSQLCRRA</sequence>
<dbReference type="SUPFAM" id="SSF55961">
    <property type="entry name" value="Bet v1-like"/>
    <property type="match status" value="1"/>
</dbReference>
<name>A0ABV8MUW5_9NEIS</name>